<name>A0A3M7DN66_HORWE</name>
<feature type="region of interest" description="Disordered" evidence="1">
    <location>
        <begin position="28"/>
        <end position="53"/>
    </location>
</feature>
<evidence type="ECO:0000313" key="2">
    <source>
        <dbReference type="EMBL" id="RMY65765.1"/>
    </source>
</evidence>
<sequence>MDSEGEESECADLGGVYPVSLTKKHLRLNPADARRHNGKSHVSRGPYQPERFHWTPSKGDSGRELKFIFNYSALLDAEKAKAAKKSYIFTKVNSFEQGVPASLAKEATQLLQTKLASATPTSQNNAFKWARASGLQTPFGLQEDCDDEEPMPTKRIKTEPVDHEASKKTLNEPTSVSGSSTQSTAGHSAAGTRAQREREKKRAEIKRQLREIELERKLAELDD</sequence>
<evidence type="ECO:0000256" key="1">
    <source>
        <dbReference type="SAM" id="MobiDB-lite"/>
    </source>
</evidence>
<gene>
    <name evidence="2" type="ORF">D0863_08894</name>
</gene>
<dbReference type="VEuPathDB" id="FungiDB:BTJ68_01798"/>
<reference evidence="2 3" key="1">
    <citation type="journal article" date="2018" name="BMC Genomics">
        <title>Genomic evidence for intraspecific hybridization in a clonal and extremely halotolerant yeast.</title>
        <authorList>
            <person name="Gostincar C."/>
            <person name="Stajich J.E."/>
            <person name="Zupancic J."/>
            <person name="Zalar P."/>
            <person name="Gunde-Cimerman N."/>
        </authorList>
    </citation>
    <scope>NUCLEOTIDE SEQUENCE [LARGE SCALE GENOMIC DNA]</scope>
    <source>
        <strain evidence="2 3">EXF-2682</strain>
    </source>
</reference>
<evidence type="ECO:0000313" key="3">
    <source>
        <dbReference type="Proteomes" id="UP000269276"/>
    </source>
</evidence>
<proteinExistence type="predicted"/>
<organism evidence="2 3">
    <name type="scientific">Hortaea werneckii</name>
    <name type="common">Black yeast</name>
    <name type="synonym">Cladosporium werneckii</name>
    <dbReference type="NCBI Taxonomy" id="91943"/>
    <lineage>
        <taxon>Eukaryota</taxon>
        <taxon>Fungi</taxon>
        <taxon>Dikarya</taxon>
        <taxon>Ascomycota</taxon>
        <taxon>Pezizomycotina</taxon>
        <taxon>Dothideomycetes</taxon>
        <taxon>Dothideomycetidae</taxon>
        <taxon>Mycosphaerellales</taxon>
        <taxon>Teratosphaeriaceae</taxon>
        <taxon>Hortaea</taxon>
    </lineage>
</organism>
<feature type="compositionally biased region" description="Basic and acidic residues" evidence="1">
    <location>
        <begin position="156"/>
        <end position="170"/>
    </location>
</feature>
<protein>
    <submittedName>
        <fullName evidence="2">Uncharacterized protein</fullName>
    </submittedName>
</protein>
<comment type="caution">
    <text evidence="2">The sequence shown here is derived from an EMBL/GenBank/DDBJ whole genome shotgun (WGS) entry which is preliminary data.</text>
</comment>
<dbReference type="EMBL" id="QWIP01000339">
    <property type="protein sequence ID" value="RMY65765.1"/>
    <property type="molecule type" value="Genomic_DNA"/>
</dbReference>
<accession>A0A3M7DN66</accession>
<dbReference type="AlphaFoldDB" id="A0A3M7DN66"/>
<feature type="region of interest" description="Disordered" evidence="1">
    <location>
        <begin position="138"/>
        <end position="223"/>
    </location>
</feature>
<dbReference type="Proteomes" id="UP000269276">
    <property type="component" value="Unassembled WGS sequence"/>
</dbReference>
<dbReference type="OrthoDB" id="3906617at2759"/>
<feature type="compositionally biased region" description="Basic and acidic residues" evidence="1">
    <location>
        <begin position="194"/>
        <end position="223"/>
    </location>
</feature>
<feature type="compositionally biased region" description="Polar residues" evidence="1">
    <location>
        <begin position="171"/>
        <end position="186"/>
    </location>
</feature>